<name>A0ABP1GJI1_9EUKA</name>
<feature type="compositionally biased region" description="Basic and acidic residues" evidence="1">
    <location>
        <begin position="872"/>
        <end position="881"/>
    </location>
</feature>
<dbReference type="Proteomes" id="UP001642409">
    <property type="component" value="Unassembled WGS sequence"/>
</dbReference>
<proteinExistence type="predicted"/>
<evidence type="ECO:0000256" key="1">
    <source>
        <dbReference type="SAM" id="MobiDB-lite"/>
    </source>
</evidence>
<accession>A0ABP1GJI1</accession>
<evidence type="ECO:0000313" key="3">
    <source>
        <dbReference type="EMBL" id="CAL5971456.1"/>
    </source>
</evidence>
<feature type="region of interest" description="Disordered" evidence="1">
    <location>
        <begin position="976"/>
        <end position="1008"/>
    </location>
</feature>
<feature type="region of interest" description="Disordered" evidence="1">
    <location>
        <begin position="872"/>
        <end position="957"/>
    </location>
</feature>
<feature type="compositionally biased region" description="Polar residues" evidence="1">
    <location>
        <begin position="1150"/>
        <end position="1165"/>
    </location>
</feature>
<reference evidence="3 4" key="1">
    <citation type="submission" date="2024-07" db="EMBL/GenBank/DDBJ databases">
        <authorList>
            <person name="Akdeniz Z."/>
        </authorList>
    </citation>
    <scope>NUCLEOTIDE SEQUENCE [LARGE SCALE GENOMIC DNA]</scope>
</reference>
<comment type="caution">
    <text evidence="3">The sequence shown here is derived from an EMBL/GenBank/DDBJ whole genome shotgun (WGS) entry which is preliminary data.</text>
</comment>
<feature type="compositionally biased region" description="Polar residues" evidence="1">
    <location>
        <begin position="923"/>
        <end position="957"/>
    </location>
</feature>
<dbReference type="InterPro" id="IPR043502">
    <property type="entry name" value="DNA/RNA_pol_sf"/>
</dbReference>
<dbReference type="InterPro" id="IPR000477">
    <property type="entry name" value="RT_dom"/>
</dbReference>
<feature type="region of interest" description="Disordered" evidence="1">
    <location>
        <begin position="1147"/>
        <end position="1180"/>
    </location>
</feature>
<dbReference type="PROSITE" id="PS50878">
    <property type="entry name" value="RT_POL"/>
    <property type="match status" value="1"/>
</dbReference>
<evidence type="ECO:0000259" key="2">
    <source>
        <dbReference type="PROSITE" id="PS50878"/>
    </source>
</evidence>
<gene>
    <name evidence="3" type="ORF">HINF_LOCUS1396</name>
</gene>
<feature type="domain" description="Reverse transcriptase" evidence="2">
    <location>
        <begin position="265"/>
        <end position="518"/>
    </location>
</feature>
<evidence type="ECO:0000313" key="4">
    <source>
        <dbReference type="Proteomes" id="UP001642409"/>
    </source>
</evidence>
<dbReference type="EMBL" id="CAXDID020000002">
    <property type="protein sequence ID" value="CAL5971456.1"/>
    <property type="molecule type" value="Genomic_DNA"/>
</dbReference>
<feature type="compositionally biased region" description="Polar residues" evidence="1">
    <location>
        <begin position="893"/>
        <end position="914"/>
    </location>
</feature>
<sequence>MFTRSLDYFTQFPSQFRFKIVTSALYIKIHIIDHIWQLPTFQFWSGTQKLISKISILYINNYIHICGKLQSAQNGCIHISKKCNDEEKYWIERKGKYFCQLYKENKNNALNFLNQFLGQFVKMHTPKVDTYEYSPAKQKQYTERMVVRHIETFRAVGRASDQINRDAAGERYEPISEEERIIQNNIHFPQNKPIAEIQLTTSQDKVLKPATEDLQTKQVKDQIQSLQWFKAAGPSGFGPLHILYATRTLTETFVEWLTDAFNELKKREQPCTRHNIFKFEVAYILKKSKGTEKRYRSICLGETVLQVFHKLFERQLNSKITHHHRQYVGRKSGLLSAKLQVAHMLNNNQNHFAPQNDDTQIGTTHNSAQDDTIWDVVKVDIQNAFNELPHDQIRQALENSAISLQDRRYIFNHLQSRWADDIPRVRQGVSTGDVISQKLFLACVDPILFELDEKGYRAVMYADDLTVLHKRGEYHQTVELLANMFQKIGLVINKDKCEGTDPSSRNTTGVIEFLGQNIGINSEPIAVQIQKQLQTRIKALQKYDIPKFYQYLIFKQCIIPSANYGPFLEASITETQLADAKDKYDYIDIMLAEAMEEILESDLPTKDLLDVMILSKDDGGLDLITPGAYFDLMIQNRDMAFQDPTKVNKETRDFFSKNRHEFINSKQYPTNVKSEVKLDHCLDNYYQITNKGFQYLVDMRFNKKQKYVSLDTKCDLCNCKNDIYHELNCKKLQRNHILTHDYFVRQLADKMIDANKVREVKEVSKNNNNRTDQKHKVDISFIKDGKQQFFDIGISWDTERYFAVKQKHYQTETVNGQPITCTPIIIGKDTTVHPESLAALRQVGIEDSWLYQQVGILMSNYREQTDYIFRKKTRKAQDQPKELNIQEIDQTKEFSSIPVNETTNSNAGTQNTSVKPKKKPRQKSQVQHSQEIQAKMNTQTQSSQVTKNTDNTQTNQGAINIQKQVVVNNFNCNNTSLPVQPKNQNTNKSEAVRKSQTLQTQPKQAPQTQIKRKHFGMKTLEFLRDQDIKIERQIETDLTEQDIKIEIDVQTLSQIEEQASEIRQMVAEEKFEPELYQKRLCSELEDIIQNYAEDHANMKITKIQSNLMIIVQSFYKRNLISKDHCGIFQQKIKSLKKIENIEDILKQREQNLPAQQEQPKRSQSMKPHKGTGESSIDSFF</sequence>
<dbReference type="SUPFAM" id="SSF56672">
    <property type="entry name" value="DNA/RNA polymerases"/>
    <property type="match status" value="1"/>
</dbReference>
<protein>
    <submittedName>
        <fullName evidence="3">Reverse_transcriptase (RNA-dependent DNA polymerase)</fullName>
    </submittedName>
</protein>
<keyword evidence="4" id="KW-1185">Reference proteome</keyword>
<organism evidence="3 4">
    <name type="scientific">Hexamita inflata</name>
    <dbReference type="NCBI Taxonomy" id="28002"/>
    <lineage>
        <taxon>Eukaryota</taxon>
        <taxon>Metamonada</taxon>
        <taxon>Diplomonadida</taxon>
        <taxon>Hexamitidae</taxon>
        <taxon>Hexamitinae</taxon>
        <taxon>Hexamita</taxon>
    </lineage>
</organism>